<keyword evidence="1" id="KW-1133">Transmembrane helix</keyword>
<keyword evidence="3" id="KW-1185">Reference proteome</keyword>
<accession>A0A9N7R3C7</accession>
<proteinExistence type="predicted"/>
<evidence type="ECO:0000313" key="2">
    <source>
        <dbReference type="EMBL" id="CAA0808748.1"/>
    </source>
</evidence>
<evidence type="ECO:0008006" key="4">
    <source>
        <dbReference type="Google" id="ProtNLM"/>
    </source>
</evidence>
<name>A0A9N7R3C7_STRHE</name>
<comment type="caution">
    <text evidence="2">The sequence shown here is derived from an EMBL/GenBank/DDBJ whole genome shotgun (WGS) entry which is preliminary data.</text>
</comment>
<dbReference type="Proteomes" id="UP001153555">
    <property type="component" value="Unassembled WGS sequence"/>
</dbReference>
<dbReference type="OrthoDB" id="1731583at2759"/>
<dbReference type="EMBL" id="CACSLK010003174">
    <property type="protein sequence ID" value="CAA0808748.1"/>
    <property type="molecule type" value="Genomic_DNA"/>
</dbReference>
<sequence length="90" mass="8507">MVRGVLARVANGDNEVAREIGRVLEGSGLVYMLGMIVLSISFMSVLILACADSGSGGKRRRRYGGVAGGGGGGGCGGGGGGGCGGGGGGC</sequence>
<gene>
    <name evidence="2" type="ORF">SHERM_10976</name>
</gene>
<feature type="transmembrane region" description="Helical" evidence="1">
    <location>
        <begin position="29"/>
        <end position="51"/>
    </location>
</feature>
<dbReference type="AlphaFoldDB" id="A0A9N7R3C7"/>
<protein>
    <recommendedName>
        <fullName evidence="4">Glycine-rich protein</fullName>
    </recommendedName>
</protein>
<evidence type="ECO:0000313" key="3">
    <source>
        <dbReference type="Proteomes" id="UP001153555"/>
    </source>
</evidence>
<keyword evidence="1" id="KW-0472">Membrane</keyword>
<keyword evidence="1" id="KW-0812">Transmembrane</keyword>
<evidence type="ECO:0000256" key="1">
    <source>
        <dbReference type="SAM" id="Phobius"/>
    </source>
</evidence>
<reference evidence="2" key="1">
    <citation type="submission" date="2019-12" db="EMBL/GenBank/DDBJ databases">
        <authorList>
            <person name="Scholes J."/>
        </authorList>
    </citation>
    <scope>NUCLEOTIDE SEQUENCE</scope>
</reference>
<organism evidence="2 3">
    <name type="scientific">Striga hermonthica</name>
    <name type="common">Purple witchweed</name>
    <name type="synonym">Buchnera hermonthica</name>
    <dbReference type="NCBI Taxonomy" id="68872"/>
    <lineage>
        <taxon>Eukaryota</taxon>
        <taxon>Viridiplantae</taxon>
        <taxon>Streptophyta</taxon>
        <taxon>Embryophyta</taxon>
        <taxon>Tracheophyta</taxon>
        <taxon>Spermatophyta</taxon>
        <taxon>Magnoliopsida</taxon>
        <taxon>eudicotyledons</taxon>
        <taxon>Gunneridae</taxon>
        <taxon>Pentapetalae</taxon>
        <taxon>asterids</taxon>
        <taxon>lamiids</taxon>
        <taxon>Lamiales</taxon>
        <taxon>Orobanchaceae</taxon>
        <taxon>Buchnereae</taxon>
        <taxon>Striga</taxon>
    </lineage>
</organism>